<keyword evidence="2 3" id="KW-1005">Bacterial flagellum biogenesis</keyword>
<evidence type="ECO:0000256" key="1">
    <source>
        <dbReference type="ARBA" id="ARBA00010577"/>
    </source>
</evidence>
<dbReference type="Proteomes" id="UP000075374">
    <property type="component" value="Unassembled WGS sequence"/>
</dbReference>
<organism evidence="4 5">
    <name type="scientific">Clostridium colicanis DSM 13634</name>
    <dbReference type="NCBI Taxonomy" id="1121305"/>
    <lineage>
        <taxon>Bacteria</taxon>
        <taxon>Bacillati</taxon>
        <taxon>Bacillota</taxon>
        <taxon>Clostridia</taxon>
        <taxon>Eubacteriales</taxon>
        <taxon>Clostridiaceae</taxon>
        <taxon>Clostridium</taxon>
    </lineage>
</organism>
<accession>A0A151AQ24</accession>
<protein>
    <recommendedName>
        <fullName evidence="3">Basal-body rod modification protein FlgD</fullName>
    </recommendedName>
</protein>
<keyword evidence="4" id="KW-0282">Flagellum</keyword>
<evidence type="ECO:0000256" key="3">
    <source>
        <dbReference type="RuleBase" id="RU362076"/>
    </source>
</evidence>
<dbReference type="GO" id="GO:0044781">
    <property type="term" value="P:bacterial-type flagellum organization"/>
    <property type="evidence" value="ECO:0007669"/>
    <property type="project" value="UniProtKB-UniRule"/>
</dbReference>
<evidence type="ECO:0000313" key="4">
    <source>
        <dbReference type="EMBL" id="KYH29746.1"/>
    </source>
</evidence>
<gene>
    <name evidence="4" type="ORF">CLCOL_03840</name>
</gene>
<comment type="caution">
    <text evidence="4">The sequence shown here is derived from an EMBL/GenBank/DDBJ whole genome shotgun (WGS) entry which is preliminary data.</text>
</comment>
<reference evidence="4 5" key="1">
    <citation type="submission" date="2016-02" db="EMBL/GenBank/DDBJ databases">
        <title>Genome sequence of Clostridium colicanis DSM 13634.</title>
        <authorList>
            <person name="Poehlein A."/>
            <person name="Daniel R."/>
        </authorList>
    </citation>
    <scope>NUCLEOTIDE SEQUENCE [LARGE SCALE GENOMIC DNA]</scope>
    <source>
        <strain evidence="4 5">DSM 13634</strain>
    </source>
</reference>
<name>A0A151AQ24_9CLOT</name>
<dbReference type="EMBL" id="LTBB01000002">
    <property type="protein sequence ID" value="KYH29746.1"/>
    <property type="molecule type" value="Genomic_DNA"/>
</dbReference>
<dbReference type="AlphaFoldDB" id="A0A151AQ24"/>
<keyword evidence="4" id="KW-0969">Cilium</keyword>
<dbReference type="STRING" id="1121305.CLCOL_03840"/>
<dbReference type="RefSeq" id="WP_061857320.1">
    <property type="nucleotide sequence ID" value="NZ_LTBB01000002.1"/>
</dbReference>
<keyword evidence="4" id="KW-0966">Cell projection</keyword>
<keyword evidence="5" id="KW-1185">Reference proteome</keyword>
<comment type="function">
    <text evidence="3">Required for flagellar hook formation. May act as a scaffolding protein.</text>
</comment>
<evidence type="ECO:0000256" key="2">
    <source>
        <dbReference type="ARBA" id="ARBA00022795"/>
    </source>
</evidence>
<evidence type="ECO:0000313" key="5">
    <source>
        <dbReference type="Proteomes" id="UP000075374"/>
    </source>
</evidence>
<dbReference type="Pfam" id="PF03963">
    <property type="entry name" value="FlgD"/>
    <property type="match status" value="1"/>
</dbReference>
<comment type="similarity">
    <text evidence="1 3">Belongs to the FlgD family.</text>
</comment>
<dbReference type="PATRIC" id="fig|1121305.3.peg.385"/>
<sequence length="231" mass="25573">MIDPVLSSQTATERGTKIVKKGQEMDKNAFLKILTAELTNQDPMNAKDSTAYVSQLAQFSSLEQMANLNNTMSFNSATNLVGKTVALDVYDGNGRQYGGTVVNVARDGDEINLTVKVGKYEGDKLIGYEEKKFSFNDVSEVLDVPDDKSQMLSYLIDNIAYASNSMNFMLASNLINKQVELSVKSGDTTENYSGTVIEAFRTSDGIKLKVRLEDSGEEKEFYYNDVVKVKE</sequence>
<dbReference type="InterPro" id="IPR005648">
    <property type="entry name" value="FlgD"/>
</dbReference>
<proteinExistence type="inferred from homology"/>